<dbReference type="InterPro" id="IPR001381">
    <property type="entry name" value="DHquinase_I"/>
</dbReference>
<dbReference type="GO" id="GO:0009423">
    <property type="term" value="P:chorismate biosynthetic process"/>
    <property type="evidence" value="ECO:0007669"/>
    <property type="project" value="TreeGrafter"/>
</dbReference>
<name>A0A507B7G7_9PEZI</name>
<sequence length="894" mass="97826">MTSAVAGVKRPFAAMAVAELDGRHATPGTSRTSPPRRNTSQQDLSKSPRARPVEKVKLATPNSSPPLAIPTSIDAAHIFEPDVSIVLTGIRGAGKSTLAIIASTAMNRKVIDSEKVFQEATGLSSSAYKKQHGGVQCSRRKTSVLREIMVAHRKNAIIVCSWMEREVQAVLREATANSPVLLIVRDPQAIHEHLKVPDDSKFRDLLAASGYVFRRCTQFEFFNVSEMTQARPSHAAQNAATAEQFGSRAPPPYLALKRAERHFLRFLSLIFPSGTIPFFESAFPLAGILTEDRLFTSAVSVPFSSLISQGVNTEEIETGSDAIEIVIDDLIRKNLPQSRDLGQTSPPNAVEISHVLGQIRRSTLIPVLYHVAVTEAILSNEVLRALYLSYVCHGFRLAPEYISVDLRLDETILAHVCRMKGNSKIIGDVQEMRADSPGWKSSSWVSYYRTAQRIGCDLVRFTRPASEITDNFDIRHVQAAVDAEDGPKLPLIIYNTGFLGRTSACFNQILTSVAPEPHAQDKSSGNELTEYMPPSITAVQKTQALYSSFVYDPMNLFVIGANVDYSLSPAMHGDALQALGIPCTYHPRSTNSVNVLLEMAQDPHFAGASLGLPYKVEVMHLLKSMSIHARAIGAANTLIPMRYINEDGSVPKTPLLFKYQNRSGPVKGLYGENTDWIGMRACIRRGLSPANAVRPSTSGLIIGAGGMARAAAYAMLQLGVKNIAVLNRSIDKAQAFVAHFQKLLLEKAIPLSGETVDGDTKFHVIESLSHPWPADFRHPTIIMSCIPTKSNDENPPPDLILPEDWLSNPTGGVVIELAYEVVRTPLLSQIRDNAHRGWVAMDGLDTLPEQGFAQFELFTGRRAPRSVMRRAILKATGGDQGRSNFAQLQLASDS</sequence>
<dbReference type="Gene3D" id="3.40.50.10860">
    <property type="entry name" value="Leucine Dehydrogenase, chain A, domain 1"/>
    <property type="match status" value="1"/>
</dbReference>
<reference evidence="7 8" key="1">
    <citation type="submission" date="2019-06" db="EMBL/GenBank/DDBJ databases">
        <title>Draft genome sequence of the filamentous fungus Phialemoniopsis curvata isolated from diesel fuel.</title>
        <authorList>
            <person name="Varaljay V.A."/>
            <person name="Lyon W.J."/>
            <person name="Crouch A.L."/>
            <person name="Drake C.E."/>
            <person name="Hollomon J.M."/>
            <person name="Nadeau L.J."/>
            <person name="Nunn H.S."/>
            <person name="Stevenson B.S."/>
            <person name="Bojanowski C.L."/>
            <person name="Crookes-Goodson W.J."/>
        </authorList>
    </citation>
    <scope>NUCLEOTIDE SEQUENCE [LARGE SCALE GENOMIC DNA]</scope>
    <source>
        <strain evidence="7 8">D216</strain>
    </source>
</reference>
<comment type="caution">
    <text evidence="7">The sequence shown here is derived from an EMBL/GenBank/DDBJ whole genome shotgun (WGS) entry which is preliminary data.</text>
</comment>
<dbReference type="OrthoDB" id="4415835at2759"/>
<dbReference type="SUPFAM" id="SSF52540">
    <property type="entry name" value="P-loop containing nucleoside triphosphate hydrolases"/>
    <property type="match status" value="1"/>
</dbReference>
<dbReference type="InterPro" id="IPR027417">
    <property type="entry name" value="P-loop_NTPase"/>
</dbReference>
<dbReference type="Pfam" id="PF01488">
    <property type="entry name" value="Shikimate_DH"/>
    <property type="match status" value="1"/>
</dbReference>
<dbReference type="Gene3D" id="3.40.50.720">
    <property type="entry name" value="NAD(P)-binding Rossmann-like Domain"/>
    <property type="match status" value="1"/>
</dbReference>
<dbReference type="GO" id="GO:0003855">
    <property type="term" value="F:3-dehydroquinate dehydratase activity"/>
    <property type="evidence" value="ECO:0007669"/>
    <property type="project" value="InterPro"/>
</dbReference>
<dbReference type="PANTHER" id="PTHR21090:SF27">
    <property type="entry name" value="QUINATE REPRESSOR PROTEIN"/>
    <property type="match status" value="1"/>
</dbReference>
<feature type="domain" description="Quinate/shikimate 5-dehydrogenase/glutamyl-tRNA reductase" evidence="4">
    <location>
        <begin position="700"/>
        <end position="742"/>
    </location>
</feature>
<evidence type="ECO:0000256" key="3">
    <source>
        <dbReference type="SAM" id="MobiDB-lite"/>
    </source>
</evidence>
<organism evidence="7 8">
    <name type="scientific">Thyridium curvatum</name>
    <dbReference type="NCBI Taxonomy" id="1093900"/>
    <lineage>
        <taxon>Eukaryota</taxon>
        <taxon>Fungi</taxon>
        <taxon>Dikarya</taxon>
        <taxon>Ascomycota</taxon>
        <taxon>Pezizomycotina</taxon>
        <taxon>Sordariomycetes</taxon>
        <taxon>Sordariomycetidae</taxon>
        <taxon>Thyridiales</taxon>
        <taxon>Thyridiaceae</taxon>
        <taxon>Thyridium</taxon>
    </lineage>
</organism>
<dbReference type="Pfam" id="PF01487">
    <property type="entry name" value="DHquinase_I"/>
    <property type="match status" value="1"/>
</dbReference>
<dbReference type="GO" id="GO:0003866">
    <property type="term" value="F:3-phosphoshikimate 1-carboxyvinyltransferase activity"/>
    <property type="evidence" value="ECO:0007669"/>
    <property type="project" value="TreeGrafter"/>
</dbReference>
<evidence type="ECO:0000256" key="2">
    <source>
        <dbReference type="ARBA" id="ARBA00009349"/>
    </source>
</evidence>
<dbReference type="Gene3D" id="3.20.20.70">
    <property type="entry name" value="Aldolase class I"/>
    <property type="match status" value="1"/>
</dbReference>
<evidence type="ECO:0000259" key="4">
    <source>
        <dbReference type="Pfam" id="PF01488"/>
    </source>
</evidence>
<dbReference type="AlphaFoldDB" id="A0A507B7G7"/>
<dbReference type="InParanoid" id="A0A507B7G7"/>
<feature type="domain" description="SDH C-terminal" evidence="6">
    <location>
        <begin position="843"/>
        <end position="873"/>
    </location>
</feature>
<feature type="region of interest" description="Disordered" evidence="3">
    <location>
        <begin position="19"/>
        <end position="65"/>
    </location>
</feature>
<dbReference type="InterPro" id="IPR046346">
    <property type="entry name" value="Aminoacid_DH-like_N_sf"/>
</dbReference>
<dbReference type="EMBL" id="SKBQ01000100">
    <property type="protein sequence ID" value="TPX19115.1"/>
    <property type="molecule type" value="Genomic_DNA"/>
</dbReference>
<feature type="compositionally biased region" description="Polar residues" evidence="3">
    <location>
        <begin position="27"/>
        <end position="45"/>
    </location>
</feature>
<accession>A0A507B7G7</accession>
<dbReference type="SUPFAM" id="SSF53223">
    <property type="entry name" value="Aminoacid dehydrogenase-like, N-terminal domain"/>
    <property type="match status" value="1"/>
</dbReference>
<dbReference type="Proteomes" id="UP000319257">
    <property type="component" value="Unassembled WGS sequence"/>
</dbReference>
<dbReference type="SUPFAM" id="SSF51569">
    <property type="entry name" value="Aldolase"/>
    <property type="match status" value="1"/>
</dbReference>
<keyword evidence="8" id="KW-1185">Reference proteome</keyword>
<dbReference type="SUPFAM" id="SSF51735">
    <property type="entry name" value="NAD(P)-binding Rossmann-fold domains"/>
    <property type="match status" value="1"/>
</dbReference>
<dbReference type="STRING" id="1093900.A0A507B7G7"/>
<comment type="similarity">
    <text evidence="2">In the N-terminal section; belongs to the shikimate kinase family.</text>
</comment>
<dbReference type="GO" id="GO:0004764">
    <property type="term" value="F:shikimate 3-dehydrogenase (NADP+) activity"/>
    <property type="evidence" value="ECO:0007669"/>
    <property type="project" value="InterPro"/>
</dbReference>
<dbReference type="GeneID" id="41978635"/>
<dbReference type="InterPro" id="IPR041121">
    <property type="entry name" value="SDH_C"/>
</dbReference>
<protein>
    <submittedName>
        <fullName evidence="7">Uncharacterized protein</fullName>
    </submittedName>
</protein>
<evidence type="ECO:0000259" key="5">
    <source>
        <dbReference type="Pfam" id="PF08501"/>
    </source>
</evidence>
<dbReference type="RefSeq" id="XP_031000826.1">
    <property type="nucleotide sequence ID" value="XM_031133890.1"/>
</dbReference>
<gene>
    <name evidence="7" type="ORF">E0L32_011188</name>
</gene>
<dbReference type="Pfam" id="PF01202">
    <property type="entry name" value="SKI"/>
    <property type="match status" value="1"/>
</dbReference>
<dbReference type="Gene3D" id="3.40.50.300">
    <property type="entry name" value="P-loop containing nucleotide triphosphate hydrolases"/>
    <property type="match status" value="1"/>
</dbReference>
<dbReference type="PANTHER" id="PTHR21090">
    <property type="entry name" value="AROM/DEHYDROQUINATE SYNTHASE"/>
    <property type="match status" value="1"/>
</dbReference>
<dbReference type="InterPro" id="IPR013785">
    <property type="entry name" value="Aldolase_TIM"/>
</dbReference>
<feature type="domain" description="Shikimate dehydrogenase substrate binding N-terminal" evidence="5">
    <location>
        <begin position="558"/>
        <end position="638"/>
    </location>
</feature>
<comment type="similarity">
    <text evidence="1">In the 2nd section; belongs to the type-I 3-dehydroquinase family.</text>
</comment>
<evidence type="ECO:0000313" key="8">
    <source>
        <dbReference type="Proteomes" id="UP000319257"/>
    </source>
</evidence>
<dbReference type="InterPro" id="IPR013708">
    <property type="entry name" value="Shikimate_DH-bd_N"/>
</dbReference>
<dbReference type="CDD" id="cd00502">
    <property type="entry name" value="DHQase_I"/>
    <property type="match status" value="1"/>
</dbReference>
<proteinExistence type="inferred from homology"/>
<evidence type="ECO:0000313" key="7">
    <source>
        <dbReference type="EMBL" id="TPX19115.1"/>
    </source>
</evidence>
<dbReference type="Pfam" id="PF08501">
    <property type="entry name" value="Shikimate_dh_N"/>
    <property type="match status" value="1"/>
</dbReference>
<dbReference type="InterPro" id="IPR031322">
    <property type="entry name" value="Shikimate/glucono_kinase"/>
</dbReference>
<evidence type="ECO:0000256" key="1">
    <source>
        <dbReference type="ARBA" id="ARBA00006477"/>
    </source>
</evidence>
<dbReference type="InterPro" id="IPR036291">
    <property type="entry name" value="NAD(P)-bd_dom_sf"/>
</dbReference>
<dbReference type="InterPro" id="IPR006151">
    <property type="entry name" value="Shikm_DH/Glu-tRNA_Rdtase"/>
</dbReference>
<dbReference type="Pfam" id="PF18317">
    <property type="entry name" value="SDH_C"/>
    <property type="match status" value="1"/>
</dbReference>
<dbReference type="FunFam" id="3.40.50.720:FF:000386">
    <property type="entry name" value="Quinate repressor protein"/>
    <property type="match status" value="1"/>
</dbReference>
<evidence type="ECO:0000259" key="6">
    <source>
        <dbReference type="Pfam" id="PF18317"/>
    </source>
</evidence>